<keyword evidence="5 8" id="KW-0812">Transmembrane</keyword>
<dbReference type="Gene3D" id="3.30.460.20">
    <property type="entry name" value="CorA soluble domain-like"/>
    <property type="match status" value="1"/>
</dbReference>
<keyword evidence="6 8" id="KW-1133">Transmembrane helix</keyword>
<evidence type="ECO:0000256" key="6">
    <source>
        <dbReference type="ARBA" id="ARBA00022989"/>
    </source>
</evidence>
<organism evidence="9 10">
    <name type="scientific">Candidatus Pantoea symbiotica</name>
    <dbReference type="NCBI Taxonomy" id="1884370"/>
    <lineage>
        <taxon>Bacteria</taxon>
        <taxon>Pseudomonadati</taxon>
        <taxon>Pseudomonadota</taxon>
        <taxon>Gammaproteobacteria</taxon>
        <taxon>Enterobacterales</taxon>
        <taxon>Erwiniaceae</taxon>
        <taxon>Pantoea</taxon>
    </lineage>
</organism>
<keyword evidence="8" id="KW-0406">Ion transport</keyword>
<dbReference type="InterPro" id="IPR002523">
    <property type="entry name" value="MgTranspt_CorA/ZnTranspt_ZntB"/>
</dbReference>
<comment type="function">
    <text evidence="8">Mediates influx of magnesium ions.</text>
</comment>
<keyword evidence="8" id="KW-0460">Magnesium</keyword>
<name>A0A1I4CX80_9GAMM</name>
<dbReference type="Pfam" id="PF01544">
    <property type="entry name" value="CorA"/>
    <property type="match status" value="1"/>
</dbReference>
<evidence type="ECO:0000256" key="7">
    <source>
        <dbReference type="ARBA" id="ARBA00023136"/>
    </source>
</evidence>
<comment type="subcellular location">
    <subcellularLocation>
        <location evidence="1">Cell membrane</location>
        <topology evidence="1">Multi-pass membrane protein</topology>
    </subcellularLocation>
    <subcellularLocation>
        <location evidence="8">Membrane</location>
        <topology evidence="8">Multi-pass membrane protein</topology>
    </subcellularLocation>
</comment>
<comment type="caution">
    <text evidence="9">The sequence shown here is derived from an EMBL/GenBank/DDBJ whole genome shotgun (WGS) entry which is preliminary data.</text>
</comment>
<evidence type="ECO:0000256" key="8">
    <source>
        <dbReference type="RuleBase" id="RU362010"/>
    </source>
</evidence>
<dbReference type="SUPFAM" id="SSF143865">
    <property type="entry name" value="CorA soluble domain-like"/>
    <property type="match status" value="1"/>
</dbReference>
<evidence type="ECO:0000313" key="9">
    <source>
        <dbReference type="EMBL" id="SFK85495.1"/>
    </source>
</evidence>
<accession>A0A1I4CX80</accession>
<evidence type="ECO:0000256" key="1">
    <source>
        <dbReference type="ARBA" id="ARBA00004651"/>
    </source>
</evidence>
<protein>
    <recommendedName>
        <fullName evidence="8">Magnesium transport protein CorA</fullName>
    </recommendedName>
</protein>
<reference evidence="9 10" key="1">
    <citation type="submission" date="2016-10" db="EMBL/GenBank/DDBJ databases">
        <authorList>
            <person name="Varghese N."/>
            <person name="Submissions S."/>
        </authorList>
    </citation>
    <scope>NUCLEOTIDE SEQUENCE [LARGE SCALE GENOMIC DNA]</scope>
    <source>
        <strain evidence="9 10">YR512</strain>
    </source>
</reference>
<dbReference type="PANTHER" id="PTHR46494">
    <property type="entry name" value="CORA FAMILY METAL ION TRANSPORTER (EUROFUNG)"/>
    <property type="match status" value="1"/>
</dbReference>
<proteinExistence type="inferred from homology"/>
<evidence type="ECO:0000256" key="4">
    <source>
        <dbReference type="ARBA" id="ARBA00022475"/>
    </source>
</evidence>
<gene>
    <name evidence="8" type="primary">corA</name>
    <name evidence="9" type="ORF">SAMN05518863_11115</name>
</gene>
<evidence type="ECO:0000256" key="2">
    <source>
        <dbReference type="ARBA" id="ARBA00009765"/>
    </source>
</evidence>
<evidence type="ECO:0000256" key="3">
    <source>
        <dbReference type="ARBA" id="ARBA00022448"/>
    </source>
</evidence>
<feature type="transmembrane region" description="Helical" evidence="8">
    <location>
        <begin position="308"/>
        <end position="328"/>
    </location>
</feature>
<evidence type="ECO:0000256" key="5">
    <source>
        <dbReference type="ARBA" id="ARBA00022692"/>
    </source>
</evidence>
<comment type="similarity">
    <text evidence="2 8">Belongs to the CorA metal ion transporter (MIT) (TC 1.A.35) family.</text>
</comment>
<keyword evidence="3 8" id="KW-0813">Transport</keyword>
<feature type="transmembrane region" description="Helical" evidence="8">
    <location>
        <begin position="277"/>
        <end position="296"/>
    </location>
</feature>
<evidence type="ECO:0000313" key="10">
    <source>
        <dbReference type="Proteomes" id="UP000198841"/>
    </source>
</evidence>
<dbReference type="PANTHER" id="PTHR46494:SF1">
    <property type="entry name" value="CORA FAMILY METAL ION TRANSPORTER (EUROFUNG)"/>
    <property type="match status" value="1"/>
</dbReference>
<keyword evidence="4 8" id="KW-1003">Cell membrane</keyword>
<keyword evidence="10" id="KW-1185">Reference proteome</keyword>
<dbReference type="NCBIfam" id="TIGR00383">
    <property type="entry name" value="corA"/>
    <property type="match status" value="1"/>
</dbReference>
<dbReference type="CDD" id="cd12830">
    <property type="entry name" value="MtCorA-like"/>
    <property type="match status" value="1"/>
</dbReference>
<keyword evidence="7 8" id="KW-0472">Membrane</keyword>
<sequence length="334" mass="38277">MTNSANNMDRANMVINCVAYRHGKREEHVDIADISEVLKEEKSFVWMGLYQPEPAFMQTLQQEFSLHELAIEDALVAHQRPKIEQYGDSVFIVVKTAHMDEQQRITFGETHFFLGKNFLITVRHGSSEGYADIRTKAEKNHALLCEGPGYALYCILDFIVDNYSKITESLNDRISGLEQGMFTTRFDSDALQNVYHLRRELLALRNAALPVTEICQQLVRFHEDIIPKNLRAYLRDVQDHAHHVMIDAEDMREMLTSAMQVNLALVSVQQSEVNKKLAGWGAILIVPTIIFSMYGMNFPDMPELHTHFGYPAVVGVTIVICCVMWWRLKKAGWL</sequence>
<dbReference type="SUPFAM" id="SSF144083">
    <property type="entry name" value="Magnesium transport protein CorA, transmembrane region"/>
    <property type="match status" value="1"/>
</dbReference>
<dbReference type="Proteomes" id="UP000198841">
    <property type="component" value="Unassembled WGS sequence"/>
</dbReference>
<dbReference type="Gene3D" id="1.20.58.340">
    <property type="entry name" value="Magnesium transport protein CorA, transmembrane region"/>
    <property type="match status" value="2"/>
</dbReference>
<dbReference type="EMBL" id="FOSD01000011">
    <property type="protein sequence ID" value="SFK85495.1"/>
    <property type="molecule type" value="Genomic_DNA"/>
</dbReference>
<dbReference type="InterPro" id="IPR045861">
    <property type="entry name" value="CorA_cytoplasmic_dom"/>
</dbReference>
<dbReference type="InterPro" id="IPR004488">
    <property type="entry name" value="Mg/Co-transport_prot_CorA"/>
</dbReference>
<dbReference type="InterPro" id="IPR045863">
    <property type="entry name" value="CorA_TM1_TM2"/>
</dbReference>